<feature type="domain" description="Band 7" evidence="3">
    <location>
        <begin position="32"/>
        <end position="181"/>
    </location>
</feature>
<evidence type="ECO:0000256" key="1">
    <source>
        <dbReference type="ARBA" id="ARBA00008164"/>
    </source>
</evidence>
<keyword evidence="2" id="KW-1133">Transmembrane helix</keyword>
<reference evidence="4 5" key="1">
    <citation type="submission" date="2019-11" db="EMBL/GenBank/DDBJ databases">
        <title>Whole genome sequence of Haloferax sp. MBLA0076.</title>
        <authorList>
            <person name="Seo M.-J."/>
            <person name="Cho E.-S."/>
        </authorList>
    </citation>
    <scope>NUCLEOTIDE SEQUENCE [LARGE SCALE GENOMIC DNA]</scope>
    <source>
        <strain evidence="4 5">MBLA0076</strain>
    </source>
</reference>
<evidence type="ECO:0000259" key="3">
    <source>
        <dbReference type="SMART" id="SM00244"/>
    </source>
</evidence>
<dbReference type="AlphaFoldDB" id="A0A6A8GBI1"/>
<name>A0A6A8GBI1_9EURY</name>
<keyword evidence="2" id="KW-0472">Membrane</keyword>
<evidence type="ECO:0000256" key="2">
    <source>
        <dbReference type="SAM" id="Phobius"/>
    </source>
</evidence>
<gene>
    <name evidence="4" type="ORF">GJR96_01335</name>
</gene>
<dbReference type="RefSeq" id="WP_151161286.1">
    <property type="nucleotide sequence ID" value="NZ_WKJO01000001.1"/>
</dbReference>
<dbReference type="SUPFAM" id="SSF117892">
    <property type="entry name" value="Band 7/SPFH domain"/>
    <property type="match status" value="1"/>
</dbReference>
<dbReference type="GO" id="GO:0005886">
    <property type="term" value="C:plasma membrane"/>
    <property type="evidence" value="ECO:0007669"/>
    <property type="project" value="InterPro"/>
</dbReference>
<accession>A0A6A8GBI1</accession>
<proteinExistence type="inferred from homology"/>
<feature type="transmembrane region" description="Helical" evidence="2">
    <location>
        <begin position="12"/>
        <end position="30"/>
    </location>
</feature>
<keyword evidence="2" id="KW-0812">Transmembrane</keyword>
<keyword evidence="5" id="KW-1185">Reference proteome</keyword>
<comment type="caution">
    <text evidence="4">The sequence shown here is derived from an EMBL/GenBank/DDBJ whole genome shotgun (WGS) entry which is preliminary data.</text>
</comment>
<sequence>MDVIGPNSGVTLDGSVFVGIVVFVVVAVAISQSVEVVSAYETRVLTVFGEYRRLLEPGVNFVPPFVSRTYAFDMRAQTLDVPRETYLTRDDSLVAVDVDLDVQISDTETLFHATDDYERVVSERCEETLREVLAAASLDDALYGQWVETKVQTELGRQVDEFGIRIDGVEVNEATPVGDETR</sequence>
<dbReference type="Pfam" id="PF01145">
    <property type="entry name" value="Band_7"/>
    <property type="match status" value="1"/>
</dbReference>
<evidence type="ECO:0000313" key="4">
    <source>
        <dbReference type="EMBL" id="MRX20604.1"/>
    </source>
</evidence>
<dbReference type="SMART" id="SM00244">
    <property type="entry name" value="PHB"/>
    <property type="match status" value="1"/>
</dbReference>
<organism evidence="4 5">
    <name type="scientific">Haloferax litoreum</name>
    <dbReference type="NCBI Taxonomy" id="2666140"/>
    <lineage>
        <taxon>Archaea</taxon>
        <taxon>Methanobacteriati</taxon>
        <taxon>Methanobacteriota</taxon>
        <taxon>Stenosarchaea group</taxon>
        <taxon>Halobacteria</taxon>
        <taxon>Halobacteriales</taxon>
        <taxon>Haloferacaceae</taxon>
        <taxon>Haloferax</taxon>
    </lineage>
</organism>
<protein>
    <submittedName>
        <fullName evidence="4">Paraslipin</fullName>
    </submittedName>
</protein>
<dbReference type="Proteomes" id="UP000439022">
    <property type="component" value="Unassembled WGS sequence"/>
</dbReference>
<comment type="similarity">
    <text evidence="1">Belongs to the band 7/mec-2 family.</text>
</comment>
<evidence type="ECO:0000313" key="5">
    <source>
        <dbReference type="Proteomes" id="UP000439022"/>
    </source>
</evidence>
<dbReference type="PANTHER" id="PTHR10264:SF19">
    <property type="entry name" value="AT06885P-RELATED"/>
    <property type="match status" value="1"/>
</dbReference>
<dbReference type="EMBL" id="WKJO01000001">
    <property type="protein sequence ID" value="MRX20604.1"/>
    <property type="molecule type" value="Genomic_DNA"/>
</dbReference>
<dbReference type="PANTHER" id="PTHR10264">
    <property type="entry name" value="BAND 7 PROTEIN-RELATED"/>
    <property type="match status" value="1"/>
</dbReference>
<dbReference type="Gene3D" id="3.30.479.30">
    <property type="entry name" value="Band 7 domain"/>
    <property type="match status" value="1"/>
</dbReference>
<dbReference type="InterPro" id="IPR001107">
    <property type="entry name" value="Band_7"/>
</dbReference>
<dbReference type="InterPro" id="IPR036013">
    <property type="entry name" value="Band_7/SPFH_dom_sf"/>
</dbReference>
<dbReference type="InterPro" id="IPR043202">
    <property type="entry name" value="Band-7_stomatin-like"/>
</dbReference>